<evidence type="ECO:0000256" key="1">
    <source>
        <dbReference type="ARBA" id="ARBA00005953"/>
    </source>
</evidence>
<dbReference type="CDD" id="cd00586">
    <property type="entry name" value="4HBT"/>
    <property type="match status" value="1"/>
</dbReference>
<proteinExistence type="inferred from homology"/>
<evidence type="ECO:0000313" key="5">
    <source>
        <dbReference type="Proteomes" id="UP000266089"/>
    </source>
</evidence>
<name>A0A399DWF3_9DEIN</name>
<dbReference type="InterPro" id="IPR029069">
    <property type="entry name" value="HotDog_dom_sf"/>
</dbReference>
<dbReference type="AlphaFoldDB" id="A0A399DWF3"/>
<dbReference type="PANTHER" id="PTHR31793:SF27">
    <property type="entry name" value="NOVEL THIOESTERASE SUPERFAMILY DOMAIN AND SAPOSIN A-TYPE DOMAIN CONTAINING PROTEIN (0610012H03RIK)"/>
    <property type="match status" value="1"/>
</dbReference>
<comment type="caution">
    <text evidence="4">The sequence shown here is derived from an EMBL/GenBank/DDBJ whole genome shotgun (WGS) entry which is preliminary data.</text>
</comment>
<evidence type="ECO:0000256" key="2">
    <source>
        <dbReference type="ARBA" id="ARBA00022801"/>
    </source>
</evidence>
<organism evidence="4 5">
    <name type="scientific">Meiothermus taiwanensis</name>
    <dbReference type="NCBI Taxonomy" id="172827"/>
    <lineage>
        <taxon>Bacteria</taxon>
        <taxon>Thermotogati</taxon>
        <taxon>Deinococcota</taxon>
        <taxon>Deinococci</taxon>
        <taxon>Thermales</taxon>
        <taxon>Thermaceae</taxon>
        <taxon>Meiothermus</taxon>
    </lineage>
</organism>
<dbReference type="Gene3D" id="3.10.129.10">
    <property type="entry name" value="Hotdog Thioesterase"/>
    <property type="match status" value="1"/>
</dbReference>
<dbReference type="EC" id="3.1.-.-" evidence="4"/>
<reference evidence="4 5" key="1">
    <citation type="submission" date="2018-08" db="EMBL/GenBank/DDBJ databases">
        <title>Meiothermus cateniformans JCM 15151 genome sequencing project.</title>
        <authorList>
            <person name="Da Costa M.S."/>
            <person name="Albuquerque L."/>
            <person name="Raposo P."/>
            <person name="Froufe H.J.C."/>
            <person name="Barroso C.S."/>
            <person name="Egas C."/>
        </authorList>
    </citation>
    <scope>NUCLEOTIDE SEQUENCE [LARGE SCALE GENOMIC DNA]</scope>
    <source>
        <strain evidence="4 5">JCM 15151</strain>
    </source>
</reference>
<dbReference type="NCBIfam" id="TIGR00051">
    <property type="entry name" value="YbgC/FadM family acyl-CoA thioesterase"/>
    <property type="match status" value="1"/>
</dbReference>
<dbReference type="PIRSF" id="PIRSF003230">
    <property type="entry name" value="YbgC"/>
    <property type="match status" value="1"/>
</dbReference>
<comment type="similarity">
    <text evidence="1">Belongs to the 4-hydroxybenzoyl-CoA thioesterase family.</text>
</comment>
<dbReference type="InterPro" id="IPR050563">
    <property type="entry name" value="4-hydroxybenzoyl-CoA_TE"/>
</dbReference>
<sequence>MNMQRTDFSFFHRLRVRWAETDPQGIVFNGHYLTYFDVAITEYWRAIGIPYPSTVERFGLDLFVVKATVEYHAPAHYDDELDIGVRVGRIGNSSMQFVLGIFRGEAHLISGEVIYVAAHPQTRQPQTVPQAMRQLLGH</sequence>
<dbReference type="OrthoDB" id="9800856at2"/>
<evidence type="ECO:0000259" key="3">
    <source>
        <dbReference type="Pfam" id="PF03061"/>
    </source>
</evidence>
<dbReference type="PANTHER" id="PTHR31793">
    <property type="entry name" value="4-HYDROXYBENZOYL-COA THIOESTERASE FAMILY MEMBER"/>
    <property type="match status" value="1"/>
</dbReference>
<keyword evidence="2 4" id="KW-0378">Hydrolase</keyword>
<feature type="domain" description="Thioesterase" evidence="3">
    <location>
        <begin position="24"/>
        <end position="107"/>
    </location>
</feature>
<accession>A0A399DWF3</accession>
<dbReference type="InterPro" id="IPR006684">
    <property type="entry name" value="YbgC/YbaW"/>
</dbReference>
<dbReference type="Proteomes" id="UP000266089">
    <property type="component" value="Unassembled WGS sequence"/>
</dbReference>
<dbReference type="InterPro" id="IPR006683">
    <property type="entry name" value="Thioestr_dom"/>
</dbReference>
<dbReference type="SUPFAM" id="SSF54637">
    <property type="entry name" value="Thioesterase/thiol ester dehydrase-isomerase"/>
    <property type="match status" value="1"/>
</dbReference>
<dbReference type="Pfam" id="PF03061">
    <property type="entry name" value="4HBT"/>
    <property type="match status" value="1"/>
</dbReference>
<evidence type="ECO:0000313" key="4">
    <source>
        <dbReference type="EMBL" id="RIH74352.1"/>
    </source>
</evidence>
<gene>
    <name evidence="4" type="ORF">Mcate_02747</name>
</gene>
<dbReference type="EMBL" id="QWKX01000121">
    <property type="protein sequence ID" value="RIH74352.1"/>
    <property type="molecule type" value="Genomic_DNA"/>
</dbReference>
<dbReference type="GO" id="GO:0047617">
    <property type="term" value="F:fatty acyl-CoA hydrolase activity"/>
    <property type="evidence" value="ECO:0007669"/>
    <property type="project" value="TreeGrafter"/>
</dbReference>
<protein>
    <submittedName>
        <fullName evidence="4">Putative esterase</fullName>
        <ecNumber evidence="4">3.1.-.-</ecNumber>
    </submittedName>
</protein>